<dbReference type="OrthoDB" id="2102561at2759"/>
<keyword evidence="2" id="KW-0521">NADP</keyword>
<evidence type="ECO:0000256" key="3">
    <source>
        <dbReference type="ARBA" id="ARBA00023002"/>
    </source>
</evidence>
<dbReference type="STRING" id="97972.A0A2V1D3F1"/>
<dbReference type="Pfam" id="PF00106">
    <property type="entry name" value="adh_short"/>
    <property type="match status" value="1"/>
</dbReference>
<dbReference type="InterPro" id="IPR036291">
    <property type="entry name" value="NAD(P)-bd_dom_sf"/>
</dbReference>
<dbReference type="AlphaFoldDB" id="A0A2V1D3F1"/>
<dbReference type="GO" id="GO:0005811">
    <property type="term" value="C:lipid droplet"/>
    <property type="evidence" value="ECO:0007669"/>
    <property type="project" value="TreeGrafter"/>
</dbReference>
<dbReference type="InterPro" id="IPR002347">
    <property type="entry name" value="SDR_fam"/>
</dbReference>
<dbReference type="GO" id="GO:0019433">
    <property type="term" value="P:triglyceride catabolic process"/>
    <property type="evidence" value="ECO:0007669"/>
    <property type="project" value="TreeGrafter"/>
</dbReference>
<dbReference type="GO" id="GO:0005783">
    <property type="term" value="C:endoplasmic reticulum"/>
    <property type="evidence" value="ECO:0007669"/>
    <property type="project" value="TreeGrafter"/>
</dbReference>
<evidence type="ECO:0000256" key="4">
    <source>
        <dbReference type="RuleBase" id="RU000363"/>
    </source>
</evidence>
<sequence>MKTAVITGCSPGGIGHALALELKQRGLRVFATGRSLEKISGLKESGIECVGLTIDDLASVAACHEEVVKLLDGKGLDYLFNNAGIAVFRPATESDLSVCKTMFGANVFGVIDMCQTFLPELLAARGVIVNMGSVAGHMPLPFMSNYSASKAALYAYSECMRVELAPLGVRVIYVMTGNVKTNTVSVKYHLGEGSLWYPVKDKYEIEQEKAATTGMDPAAFAVQLANQTLHSRKDTVWVGEGALMTRIISGLENYLPFKLWPIAFSQGYGMKRIGVHRN</sequence>
<dbReference type="PROSITE" id="PS00061">
    <property type="entry name" value="ADH_SHORT"/>
    <property type="match status" value="1"/>
</dbReference>
<dbReference type="SUPFAM" id="SSF51735">
    <property type="entry name" value="NAD(P)-binding Rossmann-fold domains"/>
    <property type="match status" value="1"/>
</dbReference>
<dbReference type="GO" id="GO:0004806">
    <property type="term" value="F:triacylglycerol lipase activity"/>
    <property type="evidence" value="ECO:0007669"/>
    <property type="project" value="TreeGrafter"/>
</dbReference>
<name>A0A2V1D3F1_9PLEO</name>
<keyword evidence="3" id="KW-0560">Oxidoreductase</keyword>
<keyword evidence="6" id="KW-1185">Reference proteome</keyword>
<gene>
    <name evidence="5" type="ORF">DM02DRAFT_722053</name>
</gene>
<dbReference type="PRINTS" id="PR00081">
    <property type="entry name" value="GDHRDH"/>
</dbReference>
<evidence type="ECO:0000313" key="6">
    <source>
        <dbReference type="Proteomes" id="UP000244855"/>
    </source>
</evidence>
<dbReference type="EMBL" id="KZ805669">
    <property type="protein sequence ID" value="PVH92561.1"/>
    <property type="molecule type" value="Genomic_DNA"/>
</dbReference>
<dbReference type="PANTHER" id="PTHR44169">
    <property type="entry name" value="NADPH-DEPENDENT 1-ACYLDIHYDROXYACETONE PHOSPHATE REDUCTASE"/>
    <property type="match status" value="1"/>
</dbReference>
<dbReference type="GO" id="GO:0006654">
    <property type="term" value="P:phosphatidic acid biosynthetic process"/>
    <property type="evidence" value="ECO:0007669"/>
    <property type="project" value="TreeGrafter"/>
</dbReference>
<accession>A0A2V1D3F1</accession>
<dbReference type="PRINTS" id="PR00080">
    <property type="entry name" value="SDRFAMILY"/>
</dbReference>
<evidence type="ECO:0000256" key="1">
    <source>
        <dbReference type="ARBA" id="ARBA00006484"/>
    </source>
</evidence>
<reference evidence="5 6" key="1">
    <citation type="journal article" date="2018" name="Sci. Rep.">
        <title>Comparative genomics provides insights into the lifestyle and reveals functional heterogeneity of dark septate endophytic fungi.</title>
        <authorList>
            <person name="Knapp D.G."/>
            <person name="Nemeth J.B."/>
            <person name="Barry K."/>
            <person name="Hainaut M."/>
            <person name="Henrissat B."/>
            <person name="Johnson J."/>
            <person name="Kuo A."/>
            <person name="Lim J.H.P."/>
            <person name="Lipzen A."/>
            <person name="Nolan M."/>
            <person name="Ohm R.A."/>
            <person name="Tamas L."/>
            <person name="Grigoriev I.V."/>
            <person name="Spatafora J.W."/>
            <person name="Nagy L.G."/>
            <person name="Kovacs G.M."/>
        </authorList>
    </citation>
    <scope>NUCLEOTIDE SEQUENCE [LARGE SCALE GENOMIC DNA]</scope>
    <source>
        <strain evidence="5 6">DSE2036</strain>
    </source>
</reference>
<evidence type="ECO:0000256" key="2">
    <source>
        <dbReference type="ARBA" id="ARBA00022857"/>
    </source>
</evidence>
<proteinExistence type="inferred from homology"/>
<organism evidence="5 6">
    <name type="scientific">Periconia macrospinosa</name>
    <dbReference type="NCBI Taxonomy" id="97972"/>
    <lineage>
        <taxon>Eukaryota</taxon>
        <taxon>Fungi</taxon>
        <taxon>Dikarya</taxon>
        <taxon>Ascomycota</taxon>
        <taxon>Pezizomycotina</taxon>
        <taxon>Dothideomycetes</taxon>
        <taxon>Pleosporomycetidae</taxon>
        <taxon>Pleosporales</taxon>
        <taxon>Massarineae</taxon>
        <taxon>Periconiaceae</taxon>
        <taxon>Periconia</taxon>
    </lineage>
</organism>
<dbReference type="GO" id="GO:0000140">
    <property type="term" value="F:acylglycerone-phosphate reductase (NADP+) activity"/>
    <property type="evidence" value="ECO:0007669"/>
    <property type="project" value="TreeGrafter"/>
</dbReference>
<dbReference type="InterPro" id="IPR020904">
    <property type="entry name" value="Sc_DH/Rdtase_CS"/>
</dbReference>
<dbReference type="Gene3D" id="3.40.50.720">
    <property type="entry name" value="NAD(P)-binding Rossmann-like Domain"/>
    <property type="match status" value="1"/>
</dbReference>
<protein>
    <submittedName>
        <fullName evidence="5">Putative short chain dehydrogenase/reductase</fullName>
    </submittedName>
</protein>
<comment type="similarity">
    <text evidence="1 4">Belongs to the short-chain dehydrogenases/reductases (SDR) family.</text>
</comment>
<dbReference type="PANTHER" id="PTHR44169:SF6">
    <property type="entry name" value="NADPH-DEPENDENT 1-ACYLDIHYDROXYACETONE PHOSPHATE REDUCTASE"/>
    <property type="match status" value="1"/>
</dbReference>
<evidence type="ECO:0000313" key="5">
    <source>
        <dbReference type="EMBL" id="PVH92561.1"/>
    </source>
</evidence>
<dbReference type="Proteomes" id="UP000244855">
    <property type="component" value="Unassembled WGS sequence"/>
</dbReference>